<gene>
    <name evidence="1" type="ORF">ERS852456_00057</name>
</gene>
<proteinExistence type="predicted"/>
<dbReference type="RefSeq" id="WP_004847425.1">
    <property type="nucleotide sequence ID" value="NZ_AP028249.1"/>
</dbReference>
<name>A0A173XDD6_9FIRM</name>
<organism evidence="1 2">
    <name type="scientific">[Ruminococcus] torques</name>
    <dbReference type="NCBI Taxonomy" id="33039"/>
    <lineage>
        <taxon>Bacteria</taxon>
        <taxon>Bacillati</taxon>
        <taxon>Bacillota</taxon>
        <taxon>Clostridia</taxon>
        <taxon>Lachnospirales</taxon>
        <taxon>Lachnospiraceae</taxon>
        <taxon>Mediterraneibacter</taxon>
    </lineage>
</organism>
<protein>
    <submittedName>
        <fullName evidence="1">Uncharacterized protein</fullName>
    </submittedName>
</protein>
<evidence type="ECO:0000313" key="2">
    <source>
        <dbReference type="Proteomes" id="UP000095787"/>
    </source>
</evidence>
<accession>A0A173XDD6</accession>
<sequence length="506" mass="59299">MKAANKNTIPITSESDILCAFRNLTSSYDERTLHKWINFFKKCMYYASSDYSNPMFLSLTYNAVKKSEQYPYEFLYIHKLMYQFLCLRTPCFLQFPPYTDLASEYDRTAIKWNVPAPITPFLICYIKAASKFKKNAPVTSFFHELDETFTETEKFQNDLTQTEYRILTDEILCRKYFCTTEEIYNTFSKNDFQKEALRHCIFHLTETLTAILQNSRLKNYSAAPVVSNAYILLNTFREKLYEQTCSENKKLDLTTLYPHKKPWTIIGENELMQSIKHSLSSFSAKIFSLAEETLDDHSIHHISAKDYETFSNGCTKIINDIEQQIEKEKEKITTFYLNITNAPAVSHALSNGQLELDQENLNYRCCLLTDALTTFANSFSQTILTFKNNVRKASHAFPEQYTSLKTDRDYFSEFKHSVKTIEKRLYGEIFMTAFEHSKPFLFYNDRGFINTLTYPAVLFPAECLRITHELIGKYFLSEDYILQYFHDKGIRFPISLAEFLSRVDIK</sequence>
<dbReference type="AlphaFoldDB" id="A0A173XDD6"/>
<evidence type="ECO:0000313" key="1">
    <source>
        <dbReference type="EMBL" id="CUN49654.1"/>
    </source>
</evidence>
<dbReference type="Proteomes" id="UP000095787">
    <property type="component" value="Unassembled WGS sequence"/>
</dbReference>
<dbReference type="GeneID" id="97328118"/>
<dbReference type="EMBL" id="CYZO01000001">
    <property type="protein sequence ID" value="CUN49654.1"/>
    <property type="molecule type" value="Genomic_DNA"/>
</dbReference>
<reference evidence="1 2" key="1">
    <citation type="submission" date="2015-09" db="EMBL/GenBank/DDBJ databases">
        <authorList>
            <consortium name="Pathogen Informatics"/>
        </authorList>
    </citation>
    <scope>NUCLEOTIDE SEQUENCE [LARGE SCALE GENOMIC DNA]</scope>
    <source>
        <strain evidence="1 2">2789STDY5834841</strain>
    </source>
</reference>